<name>A0A7S1JVX2_9ALVE</name>
<evidence type="ECO:0000313" key="2">
    <source>
        <dbReference type="EMBL" id="CAD9056096.1"/>
    </source>
</evidence>
<sequence>MGRLSVLVLILFGHVVVLPLAEVCCCAYVHPPAIRLSRTTPSRPSRRANHIVAMRSDQVDVYREIAEVDRQLDALAKDMGFMTKLNTRNALFERRQQLVKQTEEPLKKWGVRVLAVAVT</sequence>
<reference evidence="2" key="1">
    <citation type="submission" date="2021-01" db="EMBL/GenBank/DDBJ databases">
        <authorList>
            <person name="Corre E."/>
            <person name="Pelletier E."/>
            <person name="Niang G."/>
            <person name="Scheremetjew M."/>
            <person name="Finn R."/>
            <person name="Kale V."/>
            <person name="Holt S."/>
            <person name="Cochrane G."/>
            <person name="Meng A."/>
            <person name="Brown T."/>
            <person name="Cohen L."/>
        </authorList>
    </citation>
    <scope>NUCLEOTIDE SEQUENCE</scope>
    <source>
        <strain evidence="2">CCMP3346</strain>
    </source>
</reference>
<accession>A0A7S1JVX2</accession>
<protein>
    <submittedName>
        <fullName evidence="2">Uncharacterized protein</fullName>
    </submittedName>
</protein>
<organism evidence="2">
    <name type="scientific">Vitrella brassicaformis</name>
    <dbReference type="NCBI Taxonomy" id="1169539"/>
    <lineage>
        <taxon>Eukaryota</taxon>
        <taxon>Sar</taxon>
        <taxon>Alveolata</taxon>
        <taxon>Colpodellida</taxon>
        <taxon>Vitrellaceae</taxon>
        <taxon>Vitrella</taxon>
    </lineage>
</organism>
<dbReference type="AlphaFoldDB" id="A0A7S1JVX2"/>
<proteinExistence type="predicted"/>
<dbReference type="EMBL" id="HBGB01019260">
    <property type="protein sequence ID" value="CAD9056096.1"/>
    <property type="molecule type" value="Transcribed_RNA"/>
</dbReference>
<evidence type="ECO:0000256" key="1">
    <source>
        <dbReference type="SAM" id="SignalP"/>
    </source>
</evidence>
<feature type="signal peptide" evidence="1">
    <location>
        <begin position="1"/>
        <end position="21"/>
    </location>
</feature>
<feature type="chain" id="PRO_5031263542" evidence="1">
    <location>
        <begin position="22"/>
        <end position="119"/>
    </location>
</feature>
<keyword evidence="1" id="KW-0732">Signal</keyword>
<gene>
    <name evidence="2" type="ORF">VBRA1451_LOCUS11161</name>
</gene>